<dbReference type="Pfam" id="PF07336">
    <property type="entry name" value="ABATE"/>
    <property type="match status" value="1"/>
</dbReference>
<proteinExistence type="predicted"/>
<dbReference type="Gene3D" id="1.10.3300.10">
    <property type="entry name" value="Jann2411-like domain"/>
    <property type="match status" value="1"/>
</dbReference>
<evidence type="ECO:0000313" key="2">
    <source>
        <dbReference type="EMBL" id="GAA4084142.1"/>
    </source>
</evidence>
<dbReference type="PANTHER" id="PTHR35525">
    <property type="entry name" value="BLL6575 PROTEIN"/>
    <property type="match status" value="1"/>
</dbReference>
<dbReference type="InterPro" id="IPR010852">
    <property type="entry name" value="ABATE"/>
</dbReference>
<accession>A0ABP7W9F7</accession>
<evidence type="ECO:0000259" key="1">
    <source>
        <dbReference type="Pfam" id="PF11706"/>
    </source>
</evidence>
<dbReference type="InterPro" id="IPR023286">
    <property type="entry name" value="ABATE_dom_sf"/>
</dbReference>
<dbReference type="EMBL" id="BAAAZG010000036">
    <property type="protein sequence ID" value="GAA4084142.1"/>
    <property type="molecule type" value="Genomic_DNA"/>
</dbReference>
<gene>
    <name evidence="2" type="ORF">GCM10022214_49970</name>
</gene>
<organism evidence="2 3">
    <name type="scientific">Actinomadura miaoliensis</name>
    <dbReference type="NCBI Taxonomy" id="430685"/>
    <lineage>
        <taxon>Bacteria</taxon>
        <taxon>Bacillati</taxon>
        <taxon>Actinomycetota</taxon>
        <taxon>Actinomycetes</taxon>
        <taxon>Streptosporangiales</taxon>
        <taxon>Thermomonosporaceae</taxon>
        <taxon>Actinomadura</taxon>
    </lineage>
</organism>
<dbReference type="Pfam" id="PF11706">
    <property type="entry name" value="zf-CGNR"/>
    <property type="match status" value="1"/>
</dbReference>
<evidence type="ECO:0000313" key="3">
    <source>
        <dbReference type="Proteomes" id="UP001500683"/>
    </source>
</evidence>
<reference evidence="3" key="1">
    <citation type="journal article" date="2019" name="Int. J. Syst. Evol. Microbiol.">
        <title>The Global Catalogue of Microorganisms (GCM) 10K type strain sequencing project: providing services to taxonomists for standard genome sequencing and annotation.</title>
        <authorList>
            <consortium name="The Broad Institute Genomics Platform"/>
            <consortium name="The Broad Institute Genome Sequencing Center for Infectious Disease"/>
            <person name="Wu L."/>
            <person name="Ma J."/>
        </authorList>
    </citation>
    <scope>NUCLEOTIDE SEQUENCE [LARGE SCALE GENOMIC DNA]</scope>
    <source>
        <strain evidence="3">JCM 16702</strain>
    </source>
</reference>
<sequence length="192" mass="20858">MNIPLSDYTTGATVASDLVNTSPTVRVTTGDALPDPTALARFLAEHDVRLDAPPPTDDDLRLVHVLRMQIRVILETETEEHAVAGASVLVRRAALAPVLHRDDDGRWQWHVPTAPGAPLADELAALVGVGLFGVVRTLGRERFRSCAAPGCRGVFVDTSRAGKRRYCMPDLCGNRLNVANHRARRRLGSVAR</sequence>
<protein>
    <recommendedName>
        <fullName evidence="1">Zinc finger CGNR domain-containing protein</fullName>
    </recommendedName>
</protein>
<dbReference type="Proteomes" id="UP001500683">
    <property type="component" value="Unassembled WGS sequence"/>
</dbReference>
<dbReference type="RefSeq" id="WP_344952097.1">
    <property type="nucleotide sequence ID" value="NZ_BAAAZG010000036.1"/>
</dbReference>
<dbReference type="PANTHER" id="PTHR35525:SF3">
    <property type="entry name" value="BLL6575 PROTEIN"/>
    <property type="match status" value="1"/>
</dbReference>
<name>A0ABP7W9F7_9ACTN</name>
<keyword evidence="3" id="KW-1185">Reference proteome</keyword>
<comment type="caution">
    <text evidence="2">The sequence shown here is derived from an EMBL/GenBank/DDBJ whole genome shotgun (WGS) entry which is preliminary data.</text>
</comment>
<feature type="domain" description="Zinc finger CGNR" evidence="1">
    <location>
        <begin position="142"/>
        <end position="185"/>
    </location>
</feature>
<dbReference type="InterPro" id="IPR021005">
    <property type="entry name" value="Znf_CGNR"/>
</dbReference>
<dbReference type="SUPFAM" id="SSF160904">
    <property type="entry name" value="Jann2411-like"/>
    <property type="match status" value="1"/>
</dbReference>